<comment type="similarity">
    <text evidence="2 5">Belongs to the NRAP family.</text>
</comment>
<evidence type="ECO:0000256" key="2">
    <source>
        <dbReference type="ARBA" id="ARBA00006674"/>
    </source>
</evidence>
<dbReference type="InterPro" id="IPR035369">
    <property type="entry name" value="Nrap_D4"/>
</dbReference>
<evidence type="ECO:0000259" key="8">
    <source>
        <dbReference type="Pfam" id="PF17403"/>
    </source>
</evidence>
<dbReference type="InterPro" id="IPR005554">
    <property type="entry name" value="NOL6/Upt22"/>
</dbReference>
<accession>A0A8J5C3J7</accession>
<proteinExistence type="inferred from homology"/>
<dbReference type="Gene3D" id="1.10.1410.10">
    <property type="match status" value="1"/>
</dbReference>
<evidence type="ECO:0000313" key="14">
    <source>
        <dbReference type="Proteomes" id="UP000734854"/>
    </source>
</evidence>
<feature type="domain" description="Nrap protein" evidence="12">
    <location>
        <begin position="929"/>
        <end position="1065"/>
    </location>
</feature>
<feature type="region of interest" description="Disordered" evidence="6">
    <location>
        <begin position="1118"/>
        <end position="1299"/>
    </location>
</feature>
<keyword evidence="4 5" id="KW-0539">Nucleus</keyword>
<dbReference type="PANTHER" id="PTHR17972:SF0">
    <property type="entry name" value="NUCLEOLAR PROTEIN 6"/>
    <property type="match status" value="1"/>
</dbReference>
<dbReference type="Proteomes" id="UP000734854">
    <property type="component" value="Unassembled WGS sequence"/>
</dbReference>
<organism evidence="13 14">
    <name type="scientific">Zingiber officinale</name>
    <name type="common">Ginger</name>
    <name type="synonym">Amomum zingiber</name>
    <dbReference type="NCBI Taxonomy" id="94328"/>
    <lineage>
        <taxon>Eukaryota</taxon>
        <taxon>Viridiplantae</taxon>
        <taxon>Streptophyta</taxon>
        <taxon>Embryophyta</taxon>
        <taxon>Tracheophyta</taxon>
        <taxon>Spermatophyta</taxon>
        <taxon>Magnoliopsida</taxon>
        <taxon>Liliopsida</taxon>
        <taxon>Zingiberales</taxon>
        <taxon>Zingiberaceae</taxon>
        <taxon>Zingiber</taxon>
    </lineage>
</organism>
<feature type="domain" description="Nrap protein" evidence="9">
    <location>
        <begin position="531"/>
        <end position="557"/>
    </location>
</feature>
<gene>
    <name evidence="13" type="ORF">ZIOFF_069029</name>
</gene>
<evidence type="ECO:0000256" key="1">
    <source>
        <dbReference type="ARBA" id="ARBA00004604"/>
    </source>
</evidence>
<dbReference type="GO" id="GO:0003723">
    <property type="term" value="F:RNA binding"/>
    <property type="evidence" value="ECO:0007669"/>
    <property type="project" value="UniProtKB-KW"/>
</dbReference>
<evidence type="ECO:0000256" key="4">
    <source>
        <dbReference type="ARBA" id="ARBA00023242"/>
    </source>
</evidence>
<dbReference type="InterPro" id="IPR035370">
    <property type="entry name" value="Nrap_D5"/>
</dbReference>
<feature type="compositionally biased region" description="Acidic residues" evidence="6">
    <location>
        <begin position="1290"/>
        <end position="1299"/>
    </location>
</feature>
<feature type="domain" description="Nrap protein" evidence="11">
    <location>
        <begin position="764"/>
        <end position="912"/>
    </location>
</feature>
<evidence type="ECO:0000256" key="6">
    <source>
        <dbReference type="SAM" id="MobiDB-lite"/>
    </source>
</evidence>
<dbReference type="GO" id="GO:0006409">
    <property type="term" value="P:tRNA export from nucleus"/>
    <property type="evidence" value="ECO:0007669"/>
    <property type="project" value="TreeGrafter"/>
</dbReference>
<dbReference type="GO" id="GO:0032040">
    <property type="term" value="C:small-subunit processome"/>
    <property type="evidence" value="ECO:0007669"/>
    <property type="project" value="TreeGrafter"/>
</dbReference>
<dbReference type="EMBL" id="JACMSC010000020">
    <property type="protein sequence ID" value="KAG6471585.1"/>
    <property type="molecule type" value="Genomic_DNA"/>
</dbReference>
<dbReference type="GO" id="GO:0006364">
    <property type="term" value="P:rRNA processing"/>
    <property type="evidence" value="ECO:0007669"/>
    <property type="project" value="TreeGrafter"/>
</dbReference>
<evidence type="ECO:0000313" key="13">
    <source>
        <dbReference type="EMBL" id="KAG6471585.1"/>
    </source>
</evidence>
<comment type="subcellular location">
    <subcellularLocation>
        <location evidence="1 5">Nucleus</location>
        <location evidence="1 5">Nucleolus</location>
    </subcellularLocation>
</comment>
<feature type="compositionally biased region" description="Basic and acidic residues" evidence="6">
    <location>
        <begin position="1261"/>
        <end position="1283"/>
    </location>
</feature>
<dbReference type="InterPro" id="IPR035082">
    <property type="entry name" value="Nrap_D1"/>
</dbReference>
<evidence type="ECO:0008006" key="15">
    <source>
        <dbReference type="Google" id="ProtNLM"/>
    </source>
</evidence>
<evidence type="ECO:0000256" key="3">
    <source>
        <dbReference type="ARBA" id="ARBA00022884"/>
    </source>
</evidence>
<dbReference type="Pfam" id="PF17406">
    <property type="entry name" value="Nrap_D5"/>
    <property type="match status" value="1"/>
</dbReference>
<dbReference type="Pfam" id="PF17405">
    <property type="entry name" value="Nrap_D4"/>
    <property type="match status" value="1"/>
</dbReference>
<feature type="domain" description="Nrap protein" evidence="8">
    <location>
        <begin position="233"/>
        <end position="412"/>
    </location>
</feature>
<dbReference type="Pfam" id="PF17403">
    <property type="entry name" value="Nrap_D2"/>
    <property type="match status" value="1"/>
</dbReference>
<dbReference type="PANTHER" id="PTHR17972">
    <property type="entry name" value="NUCLEOLAR RNA-ASSOCIATED PROTEIN"/>
    <property type="match status" value="1"/>
</dbReference>
<reference evidence="13 14" key="1">
    <citation type="submission" date="2020-08" db="EMBL/GenBank/DDBJ databases">
        <title>Plant Genome Project.</title>
        <authorList>
            <person name="Zhang R.-G."/>
        </authorList>
    </citation>
    <scope>NUCLEOTIDE SEQUENCE [LARGE SCALE GENOMIC DNA]</scope>
    <source>
        <tissue evidence="13">Rhizome</tissue>
    </source>
</reference>
<feature type="domain" description="Nrap protein" evidence="10">
    <location>
        <begin position="588"/>
        <end position="761"/>
    </location>
</feature>
<evidence type="ECO:0000259" key="7">
    <source>
        <dbReference type="Pfam" id="PF03813"/>
    </source>
</evidence>
<feature type="domain" description="Nrap protein" evidence="7">
    <location>
        <begin position="93"/>
        <end position="227"/>
    </location>
</feature>
<dbReference type="Pfam" id="PF17404">
    <property type="entry name" value="Nrap_D3"/>
    <property type="match status" value="2"/>
</dbReference>
<dbReference type="InterPro" id="IPR035368">
    <property type="entry name" value="Nrap_D3"/>
</dbReference>
<comment type="caution">
    <text evidence="13">The sequence shown here is derived from an EMBL/GenBank/DDBJ whole genome shotgun (WGS) entry which is preliminary data.</text>
</comment>
<evidence type="ECO:0000259" key="12">
    <source>
        <dbReference type="Pfam" id="PF17407"/>
    </source>
</evidence>
<feature type="domain" description="Nrap protein" evidence="9">
    <location>
        <begin position="416"/>
        <end position="526"/>
    </location>
</feature>
<dbReference type="Pfam" id="PF17407">
    <property type="entry name" value="Nrap_D6"/>
    <property type="match status" value="1"/>
</dbReference>
<protein>
    <recommendedName>
        <fullName evidence="15">Nucleolar protein 6</fullName>
    </recommendedName>
</protein>
<keyword evidence="3 5" id="KW-0694">RNA-binding</keyword>
<dbReference type="InterPro" id="IPR035367">
    <property type="entry name" value="Nrap_D2"/>
</dbReference>
<name>A0A8J5C3J7_ZINOF</name>
<evidence type="ECO:0000256" key="5">
    <source>
        <dbReference type="RuleBase" id="RU364032"/>
    </source>
</evidence>
<sequence>MESDSMDFKLGELLKEVQLDDSIVEIVDLAVASVVDAIKSIPERLVRADEASRFIADLGVPSEKVSFTFRVPESIQVGGSHLISSVAKPDINVDLLVRMPKGCFHEKDYLNHRYHAKRFLYLRVIEKSLESCSAVKKIAWSSFQNEGRKPVLIIFPVMDSPDLSECFIRIIPTATSLFSMSRLSLSRNNVRSFSQEDGLAQATPIYNSSILEDMFLEENSEYVQKTFHEWKVLKEALILLKVWARNRNSLYSHDSLNGYLISMILSHLVVGSGESLIHKSMNVMQIFRVTLKFIEGDMKFMLALFKFSATARLHIELNVSLSQLVVVLLKALGPLKLSLILIVLALGIHQAEDLNQLVKSFDTVLLDASCSFNLLFRMTKTAFVELQDEVSWTLKCIDKCRGGGFEEIFMTKVDFAAKFDSCLRINLKANPKICSGDFCMDNECWRIYEKNVQSLLQRGLSDRAKLVRVVWRSTPLDWNIEDGLSYFGNEPIIVGILISSQENSFRVVDIGPNPENKEEAISFIFFFSELNSAMKFRKFWGEKAELRRFKDGAIAESTGGLFYGSEDIVHVVDQLDFCLQVNGKDPVAFSSVLLEAFELLSKRLRLLEDIPLKISSVQPLDPAFRHTSVFPPQPHPLAYETKYGKKLPKSATTCIPTLEVMIQLEGSGNWPLDSVAIEKTKSAFLLKIGESLEERWSALCVAAEDEVNILMSGYSFCLRIMHEKGLNMLQTQGVVDKNETFSIDKKLFMWSQHSSMINGLHGCYPTYGPVVRLAKRWVAAHLFSSFLEEEAVELIVAYLFLKPFPFHAPCSRVTGFLRFLRFLSCYDWTFSPLIIDINGDLTLKDENEINENFISRGKYYEENKNIAPSMFLAAPYDKTSKAWTRLSPNRSELKRICSYARSSADLLTNLILRGADGPYTWECLFRTPLNNYDAVVVLHHDKLSTPQHLLFPAVVDFGKLVICGKASNLFLPYTTLDGVQSLEEARNKLMVGFDPTRCFLEDLKREFPTTFKIWYDSLGGDVLGLTCDKKDSRKRGRDGADESSIELTDALKKVGEVGKGLVKSVHLVKVPKLQQLSSEQECERDLIVVMYWLLMGSAATVLEFVPFGMEECKPSSDAAETVMENGSTPLPEDKTCGAFDSQNKETTDISEETTILKGSVPLEHENVVSDSGDKGEEDKSNEKEEGEEKNHAEENVVAKAMEHEDSKEVVPDSGDKGNEDESVEKEIEASNSMEKENKIEESNEETKIEETIIVSEENETGETKEDKETKDTNTSAEDVKMADEGGNEAMEAESTGEER</sequence>
<evidence type="ECO:0000259" key="10">
    <source>
        <dbReference type="Pfam" id="PF17405"/>
    </source>
</evidence>
<evidence type="ECO:0000259" key="9">
    <source>
        <dbReference type="Pfam" id="PF17404"/>
    </source>
</evidence>
<feature type="compositionally biased region" description="Basic and acidic residues" evidence="6">
    <location>
        <begin position="1162"/>
        <end position="1250"/>
    </location>
</feature>
<keyword evidence="14" id="KW-1185">Reference proteome</keyword>
<dbReference type="InterPro" id="IPR035371">
    <property type="entry name" value="Nrap_D6"/>
</dbReference>
<dbReference type="GO" id="GO:0034456">
    <property type="term" value="C:UTP-C complex"/>
    <property type="evidence" value="ECO:0007669"/>
    <property type="project" value="TreeGrafter"/>
</dbReference>
<evidence type="ECO:0000259" key="11">
    <source>
        <dbReference type="Pfam" id="PF17406"/>
    </source>
</evidence>
<dbReference type="GO" id="GO:0032545">
    <property type="term" value="C:CURI complex"/>
    <property type="evidence" value="ECO:0007669"/>
    <property type="project" value="TreeGrafter"/>
</dbReference>
<dbReference type="Pfam" id="PF03813">
    <property type="entry name" value="Nrap"/>
    <property type="match status" value="1"/>
</dbReference>